<evidence type="ECO:0000313" key="4">
    <source>
        <dbReference type="Proteomes" id="UP000662904"/>
    </source>
</evidence>
<dbReference type="PANTHER" id="PTHR43854:SF1">
    <property type="entry name" value="INDOLEPYRUVATE OXIDOREDUCTASE SUBUNIT IORB"/>
    <property type="match status" value="1"/>
</dbReference>
<dbReference type="PANTHER" id="PTHR43854">
    <property type="entry name" value="INDOLEPYRUVATE OXIDOREDUCTASE SUBUNIT IORB"/>
    <property type="match status" value="1"/>
</dbReference>
<dbReference type="InterPro" id="IPR052198">
    <property type="entry name" value="IorB_Oxidoreductase"/>
</dbReference>
<dbReference type="Proteomes" id="UP000662904">
    <property type="component" value="Chromosome"/>
</dbReference>
<proteinExistence type="predicted"/>
<dbReference type="GO" id="GO:0016903">
    <property type="term" value="F:oxidoreductase activity, acting on the aldehyde or oxo group of donors"/>
    <property type="evidence" value="ECO:0007669"/>
    <property type="project" value="InterPro"/>
</dbReference>
<feature type="domain" description="Pyruvate/ketoisovalerate oxidoreductase catalytic" evidence="2">
    <location>
        <begin position="13"/>
        <end position="189"/>
    </location>
</feature>
<organism evidence="3 4">
    <name type="scientific">Koleobacter methoxysyntrophicus</name>
    <dbReference type="NCBI Taxonomy" id="2751313"/>
    <lineage>
        <taxon>Bacteria</taxon>
        <taxon>Bacillati</taxon>
        <taxon>Bacillota</taxon>
        <taxon>Clostridia</taxon>
        <taxon>Koleobacterales</taxon>
        <taxon>Koleobacteraceae</taxon>
        <taxon>Koleobacter</taxon>
    </lineage>
</organism>
<dbReference type="EMBL" id="CP059066">
    <property type="protein sequence ID" value="QSQ08928.1"/>
    <property type="molecule type" value="Genomic_DNA"/>
</dbReference>
<keyword evidence="4" id="KW-1185">Reference proteome</keyword>
<dbReference type="NCBIfam" id="NF005325">
    <property type="entry name" value="PRK06853.1-5"/>
    <property type="match status" value="1"/>
</dbReference>
<accession>A0A8A0RMV7</accession>
<dbReference type="InterPro" id="IPR019752">
    <property type="entry name" value="Pyrv/ketoisovalerate_OxRed_cat"/>
</dbReference>
<dbReference type="NCBIfam" id="NF005322">
    <property type="entry name" value="PRK06853.1-2"/>
    <property type="match status" value="1"/>
</dbReference>
<sequence length="194" mass="21230">MNRITGIMIVGVGGQGVILASELLCEAAMRMGYDVKKSEVHGMAQRGGSVVSNVRFGEKVYSPLISKGEADILLSFEQLETLRWLDYIKPEGKIIVNMQKIMPMAVAIGQGEYPGDVFGILKRKTDKIYRVDGLGIATKAGNVKAVNVAVIGALSNYLDIPEGIWKEVIENRVPPKTLKINLTAFEMGRNYGQE</sequence>
<dbReference type="InterPro" id="IPR002869">
    <property type="entry name" value="Pyrv_flavodox_OxRed_cen"/>
</dbReference>
<protein>
    <recommendedName>
        <fullName evidence="2">Pyruvate/ketoisovalerate oxidoreductase catalytic domain-containing protein</fullName>
    </recommendedName>
</protein>
<dbReference type="KEGG" id="kme:H0A61_01281"/>
<evidence type="ECO:0000313" key="3">
    <source>
        <dbReference type="EMBL" id="QSQ08928.1"/>
    </source>
</evidence>
<dbReference type="Gene3D" id="3.40.920.10">
    <property type="entry name" value="Pyruvate-ferredoxin oxidoreductase, PFOR, domain III"/>
    <property type="match status" value="1"/>
</dbReference>
<evidence type="ECO:0000256" key="1">
    <source>
        <dbReference type="ARBA" id="ARBA00023002"/>
    </source>
</evidence>
<keyword evidence="1" id="KW-0560">Oxidoreductase</keyword>
<dbReference type="SUPFAM" id="SSF53323">
    <property type="entry name" value="Pyruvate-ferredoxin oxidoreductase, PFOR, domain III"/>
    <property type="match status" value="1"/>
</dbReference>
<reference evidence="3" key="1">
    <citation type="submission" date="2020-07" db="EMBL/GenBank/DDBJ databases">
        <title>Koleobacter methoxysyntrophicus gen. nov., sp. nov., a novel anaerobic bacterium isolated from deep subsurface oil field and proposal of Koleobacterales ord. nov. in the phylum Firmicutes.</title>
        <authorList>
            <person name="Sakamoto S."/>
            <person name="Tamaki H."/>
        </authorList>
    </citation>
    <scope>NUCLEOTIDE SEQUENCE</scope>
    <source>
        <strain evidence="3">NRmbB1</strain>
    </source>
</reference>
<dbReference type="AlphaFoldDB" id="A0A8A0RMV7"/>
<dbReference type="RefSeq" id="WP_206709127.1">
    <property type="nucleotide sequence ID" value="NZ_CP059066.1"/>
</dbReference>
<gene>
    <name evidence="3" type="ORF">H0A61_01281</name>
</gene>
<evidence type="ECO:0000259" key="2">
    <source>
        <dbReference type="Pfam" id="PF01558"/>
    </source>
</evidence>
<name>A0A8A0RMV7_9FIRM</name>
<dbReference type="Pfam" id="PF01558">
    <property type="entry name" value="POR"/>
    <property type="match status" value="1"/>
</dbReference>